<feature type="compositionally biased region" description="Low complexity" evidence="2">
    <location>
        <begin position="16"/>
        <end position="25"/>
    </location>
</feature>
<keyword evidence="5" id="KW-1185">Reference proteome</keyword>
<feature type="coiled-coil region" evidence="1">
    <location>
        <begin position="132"/>
        <end position="159"/>
    </location>
</feature>
<reference evidence="4 5" key="1">
    <citation type="journal article" date="2016" name="Mol. Biol. Evol.">
        <title>Comparative Genomics of Early-Diverging Mushroom-Forming Fungi Provides Insights into the Origins of Lignocellulose Decay Capabilities.</title>
        <authorList>
            <person name="Nagy L.G."/>
            <person name="Riley R."/>
            <person name="Tritt A."/>
            <person name="Adam C."/>
            <person name="Daum C."/>
            <person name="Floudas D."/>
            <person name="Sun H."/>
            <person name="Yadav J.S."/>
            <person name="Pangilinan J."/>
            <person name="Larsson K.H."/>
            <person name="Matsuura K."/>
            <person name="Barry K."/>
            <person name="Labutti K."/>
            <person name="Kuo R."/>
            <person name="Ohm R.A."/>
            <person name="Bhattacharya S.S."/>
            <person name="Shirouzu T."/>
            <person name="Yoshinaga Y."/>
            <person name="Martin F.M."/>
            <person name="Grigoriev I.V."/>
            <person name="Hibbett D.S."/>
        </authorList>
    </citation>
    <scope>NUCLEOTIDE SEQUENCE [LARGE SCALE GENOMIC DNA]</scope>
    <source>
        <strain evidence="4 5">TUFC12733</strain>
    </source>
</reference>
<dbReference type="STRING" id="1330018.A0A167M8J7"/>
<proteinExistence type="predicted"/>
<dbReference type="OrthoDB" id="3232309at2759"/>
<dbReference type="PANTHER" id="PTHR39466">
    <property type="entry name" value="RGS DOMAIN-CONTAINING PROTEIN"/>
    <property type="match status" value="1"/>
</dbReference>
<organism evidence="4 5">
    <name type="scientific">Calocera viscosa (strain TUFC12733)</name>
    <dbReference type="NCBI Taxonomy" id="1330018"/>
    <lineage>
        <taxon>Eukaryota</taxon>
        <taxon>Fungi</taxon>
        <taxon>Dikarya</taxon>
        <taxon>Basidiomycota</taxon>
        <taxon>Agaricomycotina</taxon>
        <taxon>Dacrymycetes</taxon>
        <taxon>Dacrymycetales</taxon>
        <taxon>Dacrymycetaceae</taxon>
        <taxon>Calocera</taxon>
    </lineage>
</organism>
<dbReference type="AlphaFoldDB" id="A0A167M8J7"/>
<accession>A0A167M8J7</accession>
<keyword evidence="3" id="KW-1133">Transmembrane helix</keyword>
<evidence type="ECO:0000313" key="5">
    <source>
        <dbReference type="Proteomes" id="UP000076738"/>
    </source>
</evidence>
<dbReference type="EMBL" id="KV417284">
    <property type="protein sequence ID" value="KZO96448.1"/>
    <property type="molecule type" value="Genomic_DNA"/>
</dbReference>
<protein>
    <recommendedName>
        <fullName evidence="6">RGS domain-containing protein</fullName>
    </recommendedName>
</protein>
<keyword evidence="3" id="KW-0812">Transmembrane</keyword>
<evidence type="ECO:0000256" key="2">
    <source>
        <dbReference type="SAM" id="MobiDB-lite"/>
    </source>
</evidence>
<feature type="region of interest" description="Disordered" evidence="2">
    <location>
        <begin position="16"/>
        <end position="43"/>
    </location>
</feature>
<feature type="transmembrane region" description="Helical" evidence="3">
    <location>
        <begin position="464"/>
        <end position="482"/>
    </location>
</feature>
<evidence type="ECO:0000256" key="1">
    <source>
        <dbReference type="SAM" id="Coils"/>
    </source>
</evidence>
<dbReference type="Proteomes" id="UP000076738">
    <property type="component" value="Unassembled WGS sequence"/>
</dbReference>
<feature type="transmembrane region" description="Helical" evidence="3">
    <location>
        <begin position="333"/>
        <end position="358"/>
    </location>
</feature>
<gene>
    <name evidence="4" type="ORF">CALVIDRAFT_598387</name>
</gene>
<dbReference type="PANTHER" id="PTHR39466:SF1">
    <property type="entry name" value="RGS DOMAIN-CONTAINING PROTEIN"/>
    <property type="match status" value="1"/>
</dbReference>
<name>A0A167M8J7_CALVF</name>
<keyword evidence="1" id="KW-0175">Coiled coil</keyword>
<keyword evidence="3" id="KW-0472">Membrane</keyword>
<evidence type="ECO:0000313" key="4">
    <source>
        <dbReference type="EMBL" id="KZO96448.1"/>
    </source>
</evidence>
<dbReference type="SUPFAM" id="SSF48097">
    <property type="entry name" value="Regulator of G-protein signaling, RGS"/>
    <property type="match status" value="1"/>
</dbReference>
<dbReference type="InterPro" id="IPR036305">
    <property type="entry name" value="RGS_sf"/>
</dbReference>
<evidence type="ECO:0008006" key="6">
    <source>
        <dbReference type="Google" id="ProtNLM"/>
    </source>
</evidence>
<sequence>MSSSALPLYRLDGTSTSTTFTLPTHPLRRRPPPSARIIHPNPSAPSRRLPLSFLASAQPIPPSLSLSHVLSDDLCAPLTLRDFFNFLAERERAPENLAFVLWYRAYERRFMALPAEERGRAEQLHPAEEWRKYAEERECERLERAVREQEDKEDEWENSDGPKPWECISLERMGAESPFADPLGVHRCSPSPSSTDEERTQSVDLTAQAAMDAETLAIAPWMVDEVGARDRARMAEISRQADEELQRTVSLLMRDNLPLRDEIVRAVQHFLTPASPYALSSSHIPALLLTLRRTTHPCAFLPLYNELLLTLTLDAHPRFVRSALANTRTPLRLAVYALAIGLYLLGGIALGLACVLTGVSRWWRIASIPLVWAGMAVSLALVSGVCPMVFGTRRRQLALWEAMDAEWEGEKPGLARSSCSRTLAGKNQKQRTARAHGIFQFVHNDWWAAHPAARRMQNGVLKGAGAWAALGAGVWGVGILLVPGRG</sequence>
<feature type="transmembrane region" description="Helical" evidence="3">
    <location>
        <begin position="370"/>
        <end position="390"/>
    </location>
</feature>
<evidence type="ECO:0000256" key="3">
    <source>
        <dbReference type="SAM" id="Phobius"/>
    </source>
</evidence>